<protein>
    <submittedName>
        <fullName evidence="3">Zinc finger MYM-type protein 1-like</fullName>
    </submittedName>
</protein>
<dbReference type="PANTHER" id="PTHR11697">
    <property type="entry name" value="GENERAL TRANSCRIPTION FACTOR 2-RELATED ZINC FINGER PROTEIN"/>
    <property type="match status" value="1"/>
</dbReference>
<dbReference type="RefSeq" id="XP_016751475.2">
    <property type="nucleotide sequence ID" value="XM_016895986.2"/>
</dbReference>
<reference evidence="2" key="1">
    <citation type="journal article" date="2020" name="Nat. Genet.">
        <title>Genomic diversifications of five Gossypium allopolyploid species and their impact on cotton improvement.</title>
        <authorList>
            <person name="Chen Z.J."/>
            <person name="Sreedasyam A."/>
            <person name="Ando A."/>
            <person name="Song Q."/>
            <person name="De Santiago L.M."/>
            <person name="Hulse-Kemp A.M."/>
            <person name="Ding M."/>
            <person name="Ye W."/>
            <person name="Kirkbride R.C."/>
            <person name="Jenkins J."/>
            <person name="Plott C."/>
            <person name="Lovell J."/>
            <person name="Lin Y.M."/>
            <person name="Vaughn R."/>
            <person name="Liu B."/>
            <person name="Simpson S."/>
            <person name="Scheffler B.E."/>
            <person name="Wen L."/>
            <person name="Saski C.A."/>
            <person name="Grover C.E."/>
            <person name="Hu G."/>
            <person name="Conover J.L."/>
            <person name="Carlson J.W."/>
            <person name="Shu S."/>
            <person name="Boston L.B."/>
            <person name="Williams M."/>
            <person name="Peterson D.G."/>
            <person name="McGee K."/>
            <person name="Jones D.C."/>
            <person name="Wendel J.F."/>
            <person name="Stelly D.M."/>
            <person name="Grimwood J."/>
            <person name="Schmutz J."/>
        </authorList>
    </citation>
    <scope>NUCLEOTIDE SEQUENCE [LARGE SCALE GENOMIC DNA]</scope>
    <source>
        <strain evidence="2">cv. TM-1</strain>
    </source>
</reference>
<proteinExistence type="predicted"/>
<accession>A0A1U8PJV9</accession>
<dbReference type="PANTHER" id="PTHR11697:SF230">
    <property type="entry name" value="ZINC FINGER, MYM DOMAIN CONTAINING 1"/>
    <property type="match status" value="1"/>
</dbReference>
<keyword evidence="2" id="KW-1185">Reference proteome</keyword>
<sequence>MKDTASLTLKNVIFNVLLQHSFDIQNIRGQGYDGPTNMLGEFNRLQTLILNDCRYAYYVNCFAHYLQLALVVAAREVVEVHQFFKDLFDIVNVASASSKQHDELQKAQFYLEDFSQQEEERILYELKHYELDVCKHPDLRKISTLSELCRSLVESGKSVMYPLIDRLIRLILTLPVSTAFAERVFSAMKIVKTRLHSKMEDDFLRSSFIVYIEKEFVEKFDVNKTIDDFSEVKDRRVQLK</sequence>
<evidence type="ECO:0000313" key="3">
    <source>
        <dbReference type="RefSeq" id="XP_016751475.2"/>
    </source>
</evidence>
<dbReference type="PaxDb" id="3635-A0A1U8PJV9"/>
<dbReference type="InterPro" id="IPR008906">
    <property type="entry name" value="HATC_C_dom"/>
</dbReference>
<dbReference type="InterPro" id="IPR055298">
    <property type="entry name" value="AtLOH3-like"/>
</dbReference>
<dbReference type="AlphaFoldDB" id="A0A1U8PJV9"/>
<name>A0A1U8PJV9_GOSHI</name>
<dbReference type="GeneID" id="107959835"/>
<dbReference type="Pfam" id="PF05699">
    <property type="entry name" value="Dimer_Tnp_hAT"/>
    <property type="match status" value="1"/>
</dbReference>
<evidence type="ECO:0000313" key="2">
    <source>
        <dbReference type="Proteomes" id="UP000818029"/>
    </source>
</evidence>
<feature type="domain" description="HAT C-terminal dimerisation" evidence="1">
    <location>
        <begin position="157"/>
        <end position="215"/>
    </location>
</feature>
<gene>
    <name evidence="3" type="primary">LOC107959835</name>
</gene>
<dbReference type="Proteomes" id="UP000818029">
    <property type="component" value="Chromosome A11"/>
</dbReference>
<evidence type="ECO:0000259" key="1">
    <source>
        <dbReference type="Pfam" id="PF05699"/>
    </source>
</evidence>
<reference evidence="3" key="2">
    <citation type="submission" date="2025-08" db="UniProtKB">
        <authorList>
            <consortium name="RefSeq"/>
        </authorList>
    </citation>
    <scope>IDENTIFICATION</scope>
</reference>
<dbReference type="KEGG" id="ghi:107959835"/>
<organism evidence="2 3">
    <name type="scientific">Gossypium hirsutum</name>
    <name type="common">Upland cotton</name>
    <name type="synonym">Gossypium mexicanum</name>
    <dbReference type="NCBI Taxonomy" id="3635"/>
    <lineage>
        <taxon>Eukaryota</taxon>
        <taxon>Viridiplantae</taxon>
        <taxon>Streptophyta</taxon>
        <taxon>Embryophyta</taxon>
        <taxon>Tracheophyta</taxon>
        <taxon>Spermatophyta</taxon>
        <taxon>Magnoliopsida</taxon>
        <taxon>eudicotyledons</taxon>
        <taxon>Gunneridae</taxon>
        <taxon>Pentapetalae</taxon>
        <taxon>rosids</taxon>
        <taxon>malvids</taxon>
        <taxon>Malvales</taxon>
        <taxon>Malvaceae</taxon>
        <taxon>Malvoideae</taxon>
        <taxon>Gossypium</taxon>
    </lineage>
</organism>
<dbReference type="GO" id="GO:0046983">
    <property type="term" value="F:protein dimerization activity"/>
    <property type="evidence" value="ECO:0007669"/>
    <property type="project" value="InterPro"/>
</dbReference>